<feature type="compositionally biased region" description="Low complexity" evidence="8">
    <location>
        <begin position="363"/>
        <end position="373"/>
    </location>
</feature>
<dbReference type="InterPro" id="IPR017441">
    <property type="entry name" value="Protein_kinase_ATP_BS"/>
</dbReference>
<dbReference type="CDD" id="cd14014">
    <property type="entry name" value="STKc_PknB_like"/>
    <property type="match status" value="1"/>
</dbReference>
<reference evidence="11 12" key="1">
    <citation type="submission" date="2018-03" db="EMBL/GenBank/DDBJ databases">
        <title>Genomic Encyclopedia of Archaeal and Bacterial Type Strains, Phase II (KMG-II): from individual species to whole genera.</title>
        <authorList>
            <person name="Goeker M."/>
        </authorList>
    </citation>
    <scope>NUCLEOTIDE SEQUENCE [LARGE SCALE GENOMIC DNA]</scope>
    <source>
        <strain evidence="11 12">DSM 45348</strain>
    </source>
</reference>
<keyword evidence="4 7" id="KW-0547">Nucleotide-binding</keyword>
<evidence type="ECO:0000256" key="2">
    <source>
        <dbReference type="ARBA" id="ARBA00022527"/>
    </source>
</evidence>
<feature type="compositionally biased region" description="Low complexity" evidence="8">
    <location>
        <begin position="295"/>
        <end position="317"/>
    </location>
</feature>
<feature type="region of interest" description="Disordered" evidence="8">
    <location>
        <begin position="280"/>
        <end position="321"/>
    </location>
</feature>
<keyword evidence="2 11" id="KW-0723">Serine/threonine-protein kinase</keyword>
<organism evidence="11 12">
    <name type="scientific">Pseudosporangium ferrugineum</name>
    <dbReference type="NCBI Taxonomy" id="439699"/>
    <lineage>
        <taxon>Bacteria</taxon>
        <taxon>Bacillati</taxon>
        <taxon>Actinomycetota</taxon>
        <taxon>Actinomycetes</taxon>
        <taxon>Micromonosporales</taxon>
        <taxon>Micromonosporaceae</taxon>
        <taxon>Pseudosporangium</taxon>
    </lineage>
</organism>
<feature type="binding site" evidence="7">
    <location>
        <position position="50"/>
    </location>
    <ligand>
        <name>ATP</name>
        <dbReference type="ChEBI" id="CHEBI:30616"/>
    </ligand>
</feature>
<keyword evidence="9" id="KW-0472">Membrane</keyword>
<dbReference type="Pfam" id="PF00069">
    <property type="entry name" value="Pkinase"/>
    <property type="match status" value="1"/>
</dbReference>
<evidence type="ECO:0000256" key="3">
    <source>
        <dbReference type="ARBA" id="ARBA00022679"/>
    </source>
</evidence>
<evidence type="ECO:0000259" key="10">
    <source>
        <dbReference type="PROSITE" id="PS50011"/>
    </source>
</evidence>
<dbReference type="PANTHER" id="PTHR43289">
    <property type="entry name" value="MITOGEN-ACTIVATED PROTEIN KINASE KINASE KINASE 20-RELATED"/>
    <property type="match status" value="1"/>
</dbReference>
<keyword evidence="12" id="KW-1185">Reference proteome</keyword>
<dbReference type="PROSITE" id="PS00108">
    <property type="entry name" value="PROTEIN_KINASE_ST"/>
    <property type="match status" value="1"/>
</dbReference>
<dbReference type="PROSITE" id="PS50011">
    <property type="entry name" value="PROTEIN_KINASE_DOM"/>
    <property type="match status" value="1"/>
</dbReference>
<evidence type="ECO:0000313" key="12">
    <source>
        <dbReference type="Proteomes" id="UP000239209"/>
    </source>
</evidence>
<keyword evidence="9" id="KW-1133">Transmembrane helix</keyword>
<sequence length="559" mass="59613">MAAPGISARMTAGPVGVAGRYRLGESLGAGGMGQVWVARDEVLGREVAVKEIVLPEDLVAGERDSVHRRMLQEARAAARLSHPNVAQVYDVFEDEGRAWIVMEYVASRSLQEVIHDDGPLTPVRAAEIGLELVAALEAAHRKGVRHRDVKPANVLLGHDGRVVLTDFGIASIDGDSVITTTSEVVLGSPQYMSPERATDGTAEASSDLWSLGATLYAAVEGRSPFARPSAMGTLTALAADEPDPAVRAGALQPVLDGLLRKDPAERIDIAETRRRLRAVLAGSAPPPRDEPAPEPAAGPTGPTVPTAAGPTDPAGPTDLTGPRRRRRLVLLASVIVAVLVAGALIFRLATRTGPGSGTRAQEPPATTATTAPAAPAPVPSAPGSSPANAGPGRATAKPPAKTTVRNTGRVLPPRPSGWRDYRDPTGFALYVPEGWNRSRDGSIVYFRNPRGGGTLGIDQTDEPKWDPVADWRGKRDHRVGAGEFPGYKEIHIREVSYFRKAADWEYTFNGSNTRQHVNNRGVVTSAHQAYGIYWQTPDRAWAAARKDLQLIFDSFRPAT</sequence>
<dbReference type="Gene3D" id="3.30.200.20">
    <property type="entry name" value="Phosphorylase Kinase, domain 1"/>
    <property type="match status" value="1"/>
</dbReference>
<dbReference type="Gene3D" id="1.10.510.10">
    <property type="entry name" value="Transferase(Phosphotransferase) domain 1"/>
    <property type="match status" value="1"/>
</dbReference>
<feature type="domain" description="Protein kinase" evidence="10">
    <location>
        <begin position="21"/>
        <end position="280"/>
    </location>
</feature>
<name>A0A2T0SHR3_9ACTN</name>
<dbReference type="AlphaFoldDB" id="A0A2T0SHR3"/>
<feature type="region of interest" description="Disordered" evidence="8">
    <location>
        <begin position="351"/>
        <end position="418"/>
    </location>
</feature>
<evidence type="ECO:0000256" key="5">
    <source>
        <dbReference type="ARBA" id="ARBA00022777"/>
    </source>
</evidence>
<dbReference type="Proteomes" id="UP000239209">
    <property type="component" value="Unassembled WGS sequence"/>
</dbReference>
<dbReference type="InterPro" id="IPR000719">
    <property type="entry name" value="Prot_kinase_dom"/>
</dbReference>
<evidence type="ECO:0000256" key="6">
    <source>
        <dbReference type="ARBA" id="ARBA00022840"/>
    </source>
</evidence>
<feature type="compositionally biased region" description="Low complexity" evidence="8">
    <location>
        <begin position="381"/>
        <end position="392"/>
    </location>
</feature>
<evidence type="ECO:0000256" key="7">
    <source>
        <dbReference type="PROSITE-ProRule" id="PRU10141"/>
    </source>
</evidence>
<keyword evidence="3" id="KW-0808">Transferase</keyword>
<evidence type="ECO:0000313" key="11">
    <source>
        <dbReference type="EMBL" id="PRY32949.1"/>
    </source>
</evidence>
<dbReference type="EMBL" id="PVZG01000001">
    <property type="protein sequence ID" value="PRY32949.1"/>
    <property type="molecule type" value="Genomic_DNA"/>
</dbReference>
<dbReference type="SUPFAM" id="SSF56112">
    <property type="entry name" value="Protein kinase-like (PK-like)"/>
    <property type="match status" value="1"/>
</dbReference>
<feature type="transmembrane region" description="Helical" evidence="9">
    <location>
        <begin position="328"/>
        <end position="349"/>
    </location>
</feature>
<dbReference type="GO" id="GO:0004674">
    <property type="term" value="F:protein serine/threonine kinase activity"/>
    <property type="evidence" value="ECO:0007669"/>
    <property type="project" value="UniProtKB-KW"/>
</dbReference>
<gene>
    <name evidence="11" type="ORF">CLV70_101108</name>
</gene>
<evidence type="ECO:0000256" key="9">
    <source>
        <dbReference type="SAM" id="Phobius"/>
    </source>
</evidence>
<proteinExistence type="predicted"/>
<comment type="caution">
    <text evidence="11">The sequence shown here is derived from an EMBL/GenBank/DDBJ whole genome shotgun (WGS) entry which is preliminary data.</text>
</comment>
<accession>A0A2T0SHR3</accession>
<dbReference type="InterPro" id="IPR008271">
    <property type="entry name" value="Ser/Thr_kinase_AS"/>
</dbReference>
<keyword evidence="9" id="KW-0812">Transmembrane</keyword>
<dbReference type="PROSITE" id="PS00107">
    <property type="entry name" value="PROTEIN_KINASE_ATP"/>
    <property type="match status" value="1"/>
</dbReference>
<dbReference type="PANTHER" id="PTHR43289:SF6">
    <property type="entry name" value="SERINE_THREONINE-PROTEIN KINASE NEKL-3"/>
    <property type="match status" value="1"/>
</dbReference>
<evidence type="ECO:0000256" key="8">
    <source>
        <dbReference type="SAM" id="MobiDB-lite"/>
    </source>
</evidence>
<dbReference type="GO" id="GO:0005524">
    <property type="term" value="F:ATP binding"/>
    <property type="evidence" value="ECO:0007669"/>
    <property type="project" value="UniProtKB-UniRule"/>
</dbReference>
<keyword evidence="5 11" id="KW-0418">Kinase</keyword>
<evidence type="ECO:0000256" key="4">
    <source>
        <dbReference type="ARBA" id="ARBA00022741"/>
    </source>
</evidence>
<keyword evidence="6 7" id="KW-0067">ATP-binding</keyword>
<evidence type="ECO:0000256" key="1">
    <source>
        <dbReference type="ARBA" id="ARBA00012513"/>
    </source>
</evidence>
<dbReference type="InterPro" id="IPR011009">
    <property type="entry name" value="Kinase-like_dom_sf"/>
</dbReference>
<dbReference type="EC" id="2.7.11.1" evidence="1"/>
<protein>
    <recommendedName>
        <fullName evidence="1">non-specific serine/threonine protein kinase</fullName>
        <ecNumber evidence="1">2.7.11.1</ecNumber>
    </recommendedName>
</protein>
<dbReference type="SMART" id="SM00220">
    <property type="entry name" value="S_TKc"/>
    <property type="match status" value="1"/>
</dbReference>